<dbReference type="Pfam" id="PF13280">
    <property type="entry name" value="WYL"/>
    <property type="match status" value="1"/>
</dbReference>
<dbReference type="SUPFAM" id="SSF46785">
    <property type="entry name" value="Winged helix' DNA-binding domain"/>
    <property type="match status" value="1"/>
</dbReference>
<dbReference type="PANTHER" id="PTHR34580">
    <property type="match status" value="1"/>
</dbReference>
<accession>B4D3V6</accession>
<dbReference type="Pfam" id="PF25583">
    <property type="entry name" value="WCX"/>
    <property type="match status" value="1"/>
</dbReference>
<keyword evidence="5" id="KW-1185">Reference proteome</keyword>
<evidence type="ECO:0000256" key="2">
    <source>
        <dbReference type="ARBA" id="ARBA00023163"/>
    </source>
</evidence>
<evidence type="ECO:0000256" key="1">
    <source>
        <dbReference type="ARBA" id="ARBA00023015"/>
    </source>
</evidence>
<dbReference type="PIRSF" id="PIRSF016838">
    <property type="entry name" value="PafC"/>
    <property type="match status" value="1"/>
</dbReference>
<dbReference type="RefSeq" id="WP_006980919.1">
    <property type="nucleotide sequence ID" value="NZ_ABVL01000010.1"/>
</dbReference>
<sequence precursor="true">MNRTDRLVALVMLLQSRRVTTAAQMGEHFEVTERTIYRDLAALGEAGVPILGEAGVGYSLMRGYHLPPVMFSPDEAMALVTGSLLTERMTDDTTRAAIRSALDKVSVVLPADLQRRVHRLRESMQISGRKPGVGPVALSSLQMALADARVLRMRYHGLRRDETTTREVEPLGLVFYLDHWHLIAWCRLREDVRDFRVDRIHAMEVCAEPVTPRPDFDLAAFVSKSWMPDPRETAEIEVHALLAETVRRYWGPSILEENPSTRGVRFAFTHAPQELGHVARWLLGFGTHAWVLGPAKLQKEIVAQAKAALAHHGDGGENISRK</sequence>
<organism evidence="4 5">
    <name type="scientific">Chthoniobacter flavus Ellin428</name>
    <dbReference type="NCBI Taxonomy" id="497964"/>
    <lineage>
        <taxon>Bacteria</taxon>
        <taxon>Pseudomonadati</taxon>
        <taxon>Verrucomicrobiota</taxon>
        <taxon>Spartobacteria</taxon>
        <taxon>Chthoniobacterales</taxon>
        <taxon>Chthoniobacteraceae</taxon>
        <taxon>Chthoniobacter</taxon>
    </lineage>
</organism>
<dbReference type="InterPro" id="IPR036390">
    <property type="entry name" value="WH_DNA-bd_sf"/>
</dbReference>
<dbReference type="InterPro" id="IPR051534">
    <property type="entry name" value="CBASS_pafABC_assoc_protein"/>
</dbReference>
<dbReference type="GO" id="GO:0003700">
    <property type="term" value="F:DNA-binding transcription factor activity"/>
    <property type="evidence" value="ECO:0007669"/>
    <property type="project" value="InterPro"/>
</dbReference>
<dbReference type="STRING" id="497964.CfE428DRAFT_3594"/>
<keyword evidence="1" id="KW-0805">Transcription regulation</keyword>
<dbReference type="Pfam" id="PF08279">
    <property type="entry name" value="HTH_11"/>
    <property type="match status" value="1"/>
</dbReference>
<proteinExistence type="predicted"/>
<dbReference type="InterPro" id="IPR013196">
    <property type="entry name" value="HTH_11"/>
</dbReference>
<dbReference type="PROSITE" id="PS51000">
    <property type="entry name" value="HTH_DEOR_2"/>
    <property type="match status" value="1"/>
</dbReference>
<dbReference type="InterPro" id="IPR028349">
    <property type="entry name" value="PafC-like"/>
</dbReference>
<feature type="domain" description="HTH deoR-type" evidence="3">
    <location>
        <begin position="3"/>
        <end position="58"/>
    </location>
</feature>
<dbReference type="Proteomes" id="UP000005824">
    <property type="component" value="Unassembled WGS sequence"/>
</dbReference>
<name>B4D3V6_9BACT</name>
<dbReference type="PROSITE" id="PS52050">
    <property type="entry name" value="WYL"/>
    <property type="match status" value="1"/>
</dbReference>
<dbReference type="InterPro" id="IPR026881">
    <property type="entry name" value="WYL_dom"/>
</dbReference>
<dbReference type="PANTHER" id="PTHR34580:SF1">
    <property type="entry name" value="PROTEIN PAFC"/>
    <property type="match status" value="1"/>
</dbReference>
<dbReference type="Gene3D" id="1.10.10.10">
    <property type="entry name" value="Winged helix-like DNA-binding domain superfamily/Winged helix DNA-binding domain"/>
    <property type="match status" value="1"/>
</dbReference>
<evidence type="ECO:0000259" key="3">
    <source>
        <dbReference type="PROSITE" id="PS51000"/>
    </source>
</evidence>
<reference evidence="4 5" key="1">
    <citation type="journal article" date="2011" name="J. Bacteriol.">
        <title>Genome sequence of Chthoniobacter flavus Ellin428, an aerobic heterotrophic soil bacterium.</title>
        <authorList>
            <person name="Kant R."/>
            <person name="van Passel M.W."/>
            <person name="Palva A."/>
            <person name="Lucas S."/>
            <person name="Lapidus A."/>
            <person name="Glavina Del Rio T."/>
            <person name="Dalin E."/>
            <person name="Tice H."/>
            <person name="Bruce D."/>
            <person name="Goodwin L."/>
            <person name="Pitluck S."/>
            <person name="Larimer F.W."/>
            <person name="Land M.L."/>
            <person name="Hauser L."/>
            <person name="Sangwan P."/>
            <person name="de Vos W.M."/>
            <person name="Janssen P.H."/>
            <person name="Smidt H."/>
        </authorList>
    </citation>
    <scope>NUCLEOTIDE SEQUENCE [LARGE SCALE GENOMIC DNA]</scope>
    <source>
        <strain evidence="4 5">Ellin428</strain>
    </source>
</reference>
<dbReference type="EMBL" id="ABVL01000010">
    <property type="protein sequence ID" value="EDY18936.1"/>
    <property type="molecule type" value="Genomic_DNA"/>
</dbReference>
<dbReference type="eggNOG" id="COG2378">
    <property type="taxonomic scope" value="Bacteria"/>
</dbReference>
<gene>
    <name evidence="4" type="ORF">CfE428DRAFT_3594</name>
</gene>
<dbReference type="InterPro" id="IPR001034">
    <property type="entry name" value="DeoR_HTH"/>
</dbReference>
<protein>
    <submittedName>
        <fullName evidence="4">Helix-turn-helix type 11 domain protein</fullName>
    </submittedName>
</protein>
<keyword evidence="2" id="KW-0804">Transcription</keyword>
<dbReference type="InterPro" id="IPR057727">
    <property type="entry name" value="WCX_dom"/>
</dbReference>
<dbReference type="InParanoid" id="B4D3V6"/>
<evidence type="ECO:0000313" key="4">
    <source>
        <dbReference type="EMBL" id="EDY18936.1"/>
    </source>
</evidence>
<evidence type="ECO:0000313" key="5">
    <source>
        <dbReference type="Proteomes" id="UP000005824"/>
    </source>
</evidence>
<comment type="caution">
    <text evidence="4">The sequence shown here is derived from an EMBL/GenBank/DDBJ whole genome shotgun (WGS) entry which is preliminary data.</text>
</comment>
<dbReference type="AlphaFoldDB" id="B4D3V6"/>
<dbReference type="InterPro" id="IPR036388">
    <property type="entry name" value="WH-like_DNA-bd_sf"/>
</dbReference>